<keyword evidence="3" id="KW-1185">Reference proteome</keyword>
<accession>A0A0S4QV67</accession>
<dbReference type="AlphaFoldDB" id="A0A0S4QV67"/>
<keyword evidence="1" id="KW-1133">Transmembrane helix</keyword>
<proteinExistence type="predicted"/>
<evidence type="ECO:0000313" key="2">
    <source>
        <dbReference type="EMBL" id="CUU58974.1"/>
    </source>
</evidence>
<feature type="transmembrane region" description="Helical" evidence="1">
    <location>
        <begin position="6"/>
        <end position="31"/>
    </location>
</feature>
<evidence type="ECO:0000313" key="3">
    <source>
        <dbReference type="Proteomes" id="UP000198802"/>
    </source>
</evidence>
<reference evidence="3" key="1">
    <citation type="submission" date="2015-11" db="EMBL/GenBank/DDBJ databases">
        <authorList>
            <person name="Varghese N."/>
        </authorList>
    </citation>
    <scope>NUCLEOTIDE SEQUENCE [LARGE SCALE GENOMIC DNA]</scope>
    <source>
        <strain evidence="3">DSM 45899</strain>
    </source>
</reference>
<evidence type="ECO:0000256" key="1">
    <source>
        <dbReference type="SAM" id="Phobius"/>
    </source>
</evidence>
<protein>
    <submittedName>
        <fullName evidence="2">Uncharacterized protein</fullName>
    </submittedName>
</protein>
<dbReference type="EMBL" id="FAOZ01000023">
    <property type="protein sequence ID" value="CUU58974.1"/>
    <property type="molecule type" value="Genomic_DNA"/>
</dbReference>
<gene>
    <name evidence="2" type="ORF">Ga0074812_123103</name>
</gene>
<keyword evidence="1" id="KW-0812">Transmembrane</keyword>
<name>A0A0S4QV67_9ACTN</name>
<dbReference type="Proteomes" id="UP000198802">
    <property type="component" value="Unassembled WGS sequence"/>
</dbReference>
<sequence length="67" mass="7147">MAALCAWMRFMVAGVVDGMSVASMTVVLGAASKILRSRVRSRSGAPATETLRAMSFVPMCSVTMFGW</sequence>
<keyword evidence="1" id="KW-0472">Membrane</keyword>
<organism evidence="2 3">
    <name type="scientific">Parafrankia irregularis</name>
    <dbReference type="NCBI Taxonomy" id="795642"/>
    <lineage>
        <taxon>Bacteria</taxon>
        <taxon>Bacillati</taxon>
        <taxon>Actinomycetota</taxon>
        <taxon>Actinomycetes</taxon>
        <taxon>Frankiales</taxon>
        <taxon>Frankiaceae</taxon>
        <taxon>Parafrankia</taxon>
    </lineage>
</organism>